<organism evidence="13 14">
    <name type="scientific">Magallana gigas</name>
    <name type="common">Pacific oyster</name>
    <name type="synonym">Crassostrea gigas</name>
    <dbReference type="NCBI Taxonomy" id="29159"/>
    <lineage>
        <taxon>Eukaryota</taxon>
        <taxon>Metazoa</taxon>
        <taxon>Spiralia</taxon>
        <taxon>Lophotrochozoa</taxon>
        <taxon>Mollusca</taxon>
        <taxon>Bivalvia</taxon>
        <taxon>Autobranchia</taxon>
        <taxon>Pteriomorphia</taxon>
        <taxon>Ostreida</taxon>
        <taxon>Ostreoidea</taxon>
        <taxon>Ostreidae</taxon>
        <taxon>Magallana</taxon>
    </lineage>
</organism>
<keyword evidence="4 10" id="KW-0812">Transmembrane</keyword>
<dbReference type="SMART" id="SM00013">
    <property type="entry name" value="LRRNT"/>
    <property type="match status" value="1"/>
</dbReference>
<keyword evidence="9" id="KW-0675">Receptor</keyword>
<evidence type="ECO:0000256" key="1">
    <source>
        <dbReference type="ARBA" id="ARBA00004479"/>
    </source>
</evidence>
<dbReference type="GO" id="GO:0031012">
    <property type="term" value="C:extracellular matrix"/>
    <property type="evidence" value="ECO:0007669"/>
    <property type="project" value="TreeGrafter"/>
</dbReference>
<dbReference type="InterPro" id="IPR000372">
    <property type="entry name" value="LRRNT"/>
</dbReference>
<evidence type="ECO:0000259" key="12">
    <source>
        <dbReference type="PROSITE" id="PS50104"/>
    </source>
</evidence>
<dbReference type="SMART" id="SM00369">
    <property type="entry name" value="LRR_TYP"/>
    <property type="match status" value="17"/>
</dbReference>
<dbReference type="Gene3D" id="3.40.50.10140">
    <property type="entry name" value="Toll/interleukin-1 receptor homology (TIR) domain"/>
    <property type="match status" value="1"/>
</dbReference>
<evidence type="ECO:0000313" key="13">
    <source>
        <dbReference type="EnsemblMetazoa" id="G21064.1:cds"/>
    </source>
</evidence>
<dbReference type="GO" id="GO:0004888">
    <property type="term" value="F:transmembrane signaling receptor activity"/>
    <property type="evidence" value="ECO:0007669"/>
    <property type="project" value="InterPro"/>
</dbReference>
<dbReference type="InterPro" id="IPR050328">
    <property type="entry name" value="Dev_Immune_Receptor"/>
</dbReference>
<keyword evidence="3" id="KW-0433">Leucine-rich repeat</keyword>
<proteinExistence type="inferred from homology"/>
<evidence type="ECO:0000256" key="5">
    <source>
        <dbReference type="ARBA" id="ARBA00022729"/>
    </source>
</evidence>
<dbReference type="InterPro" id="IPR000157">
    <property type="entry name" value="TIR_dom"/>
</dbReference>
<feature type="chain" id="PRO_5036486078" description="TIR domain-containing protein" evidence="11">
    <location>
        <begin position="21"/>
        <end position="866"/>
    </location>
</feature>
<dbReference type="PROSITE" id="PS50104">
    <property type="entry name" value="TIR"/>
    <property type="match status" value="1"/>
</dbReference>
<dbReference type="SMART" id="SM00365">
    <property type="entry name" value="LRR_SD22"/>
    <property type="match status" value="12"/>
</dbReference>
<keyword evidence="7 10" id="KW-1133">Transmembrane helix</keyword>
<evidence type="ECO:0000313" key="14">
    <source>
        <dbReference type="Proteomes" id="UP000005408"/>
    </source>
</evidence>
<dbReference type="GO" id="GO:0006955">
    <property type="term" value="P:immune response"/>
    <property type="evidence" value="ECO:0007669"/>
    <property type="project" value="InterPro"/>
</dbReference>
<dbReference type="InterPro" id="IPR003591">
    <property type="entry name" value="Leu-rich_rpt_typical-subtyp"/>
</dbReference>
<feature type="domain" description="TIR" evidence="12">
    <location>
        <begin position="713"/>
        <end position="861"/>
    </location>
</feature>
<feature type="signal peptide" evidence="11">
    <location>
        <begin position="1"/>
        <end position="20"/>
    </location>
</feature>
<dbReference type="InterPro" id="IPR001611">
    <property type="entry name" value="Leu-rich_rpt"/>
</dbReference>
<sequence>MYTTTFYVFLLFGQIFVVFGMASCPQHCSCRNDVVDCRGKQLKGVPRNIPASTQKLYLGHNQIKVIEKNDFCFFPQLFELQLQNNLITSLSSFVFSGECLPKIQTIQLENNRINFTEAGTFYNLSSPLNITLTNNKIAELNTRTFEETSLVFLHLGGNKLQEIPILQNLETLQDLILEGNSIRNCTFHLVFRNMTKLKRIGLSNNNIQILNKNTFENLKTSNVRIMELARNNISHISNDSFLLLTKLQSLKLGRNPLTDTELSNALEGLQQAPLNSLSIANMNFDGIVPSSSFQWLKSMNLSTLDLSFNEFYTIPSQCFQHLTQLKFLDLSNCGIRDIHENAFDGLQNLNNLMLSNNFIENIPKNLPKSLLYLYMAGNHVEVLNNNAFTNLTRLNRLHLGNNKILTLFKGAFSGLINLQDLQLYGNRINTLPKQLFAPLTNLTKLQLQQNRLTTIQNSSKILSSLTSLKYLNLSDNGCSVLPLTLFSNLRSLKELQLKGNKLGKFLLNDAEGKLFSGLQTLKILDLSSNQIHTFSSRLFSDMINLEILNLEDNWIPGLDGSILSRAKQLRSLVLSNNMISVVDEESMKGLESLTEINFNNNPFACTCDLRWFRRWIDKTKTFVRDLKKYRCYSPEDWKGKTLLSFDETKIECNLVSVKVTVGIIVTVIILFVVLISISYWYRMHILFITYSTKNRIRRYFTRRNQNYTELVNMEYDAYILYSEDDEDSKWIKTNLLKEFDDGSEDDQNFHGKYKLYFGDRDTLGSADNLQTSVNTMENSRKIIIVVSKYLESYRLRDLFIGEALDLKGNSLHDIIVITVGNISFAEIPRLLHSKVRIGDHVEWRDDDIYRRVFMVKMEEKLMNNST</sequence>
<dbReference type="PIRSF" id="PIRSF037595">
    <property type="entry name" value="Toll-like_receptor"/>
    <property type="match status" value="1"/>
</dbReference>
<dbReference type="PANTHER" id="PTHR24373:SF370">
    <property type="entry name" value="FISH-LIPS, ISOFORM E"/>
    <property type="match status" value="1"/>
</dbReference>
<dbReference type="InterPro" id="IPR035897">
    <property type="entry name" value="Toll_tir_struct_dom_sf"/>
</dbReference>
<dbReference type="EnsemblMetazoa" id="G21064.1">
    <property type="protein sequence ID" value="G21064.1:cds"/>
    <property type="gene ID" value="G21064"/>
</dbReference>
<dbReference type="Pfam" id="PF13855">
    <property type="entry name" value="LRR_8"/>
    <property type="match status" value="5"/>
</dbReference>
<feature type="transmembrane region" description="Helical" evidence="10">
    <location>
        <begin position="659"/>
        <end position="681"/>
    </location>
</feature>
<dbReference type="InterPro" id="IPR032675">
    <property type="entry name" value="LRR_dom_sf"/>
</dbReference>
<dbReference type="SMART" id="SM00082">
    <property type="entry name" value="LRRCT"/>
    <property type="match status" value="1"/>
</dbReference>
<dbReference type="PANTHER" id="PTHR24373">
    <property type="entry name" value="SLIT RELATED LEUCINE-RICH REPEAT NEURONAL PROTEIN"/>
    <property type="match status" value="1"/>
</dbReference>
<keyword evidence="14" id="KW-1185">Reference proteome</keyword>
<dbReference type="Gene3D" id="3.80.10.10">
    <property type="entry name" value="Ribonuclease Inhibitor"/>
    <property type="match status" value="5"/>
</dbReference>
<evidence type="ECO:0000256" key="9">
    <source>
        <dbReference type="ARBA" id="ARBA00023170"/>
    </source>
</evidence>
<evidence type="ECO:0000256" key="3">
    <source>
        <dbReference type="ARBA" id="ARBA00022614"/>
    </source>
</evidence>
<accession>A0A8W8JY72</accession>
<comment type="similarity">
    <text evidence="2">Belongs to the Toll-like receptor family.</text>
</comment>
<dbReference type="GO" id="GO:0005615">
    <property type="term" value="C:extracellular space"/>
    <property type="evidence" value="ECO:0007669"/>
    <property type="project" value="TreeGrafter"/>
</dbReference>
<dbReference type="GO" id="GO:0002224">
    <property type="term" value="P:toll-like receptor signaling pathway"/>
    <property type="evidence" value="ECO:0007669"/>
    <property type="project" value="InterPro"/>
</dbReference>
<evidence type="ECO:0000256" key="10">
    <source>
        <dbReference type="SAM" id="Phobius"/>
    </source>
</evidence>
<dbReference type="Proteomes" id="UP000005408">
    <property type="component" value="Unassembled WGS sequence"/>
</dbReference>
<evidence type="ECO:0000256" key="7">
    <source>
        <dbReference type="ARBA" id="ARBA00022989"/>
    </source>
</evidence>
<reference evidence="13" key="1">
    <citation type="submission" date="2022-08" db="UniProtKB">
        <authorList>
            <consortium name="EnsemblMetazoa"/>
        </authorList>
    </citation>
    <scope>IDENTIFICATION</scope>
    <source>
        <strain evidence="13">05x7-T-G4-1.051#20</strain>
    </source>
</reference>
<evidence type="ECO:0000256" key="11">
    <source>
        <dbReference type="SAM" id="SignalP"/>
    </source>
</evidence>
<comment type="subcellular location">
    <subcellularLocation>
        <location evidence="1">Membrane</location>
        <topology evidence="1">Single-pass type I membrane protein</topology>
    </subcellularLocation>
</comment>
<evidence type="ECO:0000256" key="2">
    <source>
        <dbReference type="ARBA" id="ARBA00009634"/>
    </source>
</evidence>
<dbReference type="GO" id="GO:0016020">
    <property type="term" value="C:membrane"/>
    <property type="evidence" value="ECO:0007669"/>
    <property type="project" value="UniProtKB-SubCell"/>
</dbReference>
<keyword evidence="8 10" id="KW-0472">Membrane</keyword>
<evidence type="ECO:0000256" key="4">
    <source>
        <dbReference type="ARBA" id="ARBA00022692"/>
    </source>
</evidence>
<evidence type="ECO:0000256" key="6">
    <source>
        <dbReference type="ARBA" id="ARBA00022737"/>
    </source>
</evidence>
<dbReference type="SUPFAM" id="SSF52200">
    <property type="entry name" value="Toll/Interleukin receptor TIR domain"/>
    <property type="match status" value="1"/>
</dbReference>
<name>A0A8W8JY72_MAGGI</name>
<dbReference type="PROSITE" id="PS51450">
    <property type="entry name" value="LRR"/>
    <property type="match status" value="5"/>
</dbReference>
<dbReference type="SUPFAM" id="SSF52058">
    <property type="entry name" value="L domain-like"/>
    <property type="match status" value="2"/>
</dbReference>
<protein>
    <recommendedName>
        <fullName evidence="12">TIR domain-containing protein</fullName>
    </recommendedName>
</protein>
<dbReference type="InterPro" id="IPR000483">
    <property type="entry name" value="Cys-rich_flank_reg_C"/>
</dbReference>
<dbReference type="InterPro" id="IPR017241">
    <property type="entry name" value="Toll-like_receptor"/>
</dbReference>
<dbReference type="FunFam" id="3.80.10.10:FF:001164">
    <property type="entry name" value="GH01279p"/>
    <property type="match status" value="1"/>
</dbReference>
<evidence type="ECO:0000256" key="8">
    <source>
        <dbReference type="ARBA" id="ARBA00023136"/>
    </source>
</evidence>
<keyword evidence="6" id="KW-0677">Repeat</keyword>
<keyword evidence="5 11" id="KW-0732">Signal</keyword>
<dbReference type="AlphaFoldDB" id="A0A8W8JY72"/>